<dbReference type="AlphaFoldDB" id="A0AAN7UIR5"/>
<dbReference type="EMBL" id="JAWHQM010000015">
    <property type="protein sequence ID" value="KAK5630328.1"/>
    <property type="molecule type" value="Genomic_DNA"/>
</dbReference>
<dbReference type="InterPro" id="IPR052895">
    <property type="entry name" value="HetReg/Transcr_Mod"/>
</dbReference>
<proteinExistence type="predicted"/>
<reference evidence="2 3" key="1">
    <citation type="submission" date="2023-10" db="EMBL/GenBank/DDBJ databases">
        <title>Draft genome sequence of Xylaria bambusicola isolate GMP-LS, the root and basal stem rot pathogen of sugarcane in Indonesia.</title>
        <authorList>
            <person name="Selvaraj P."/>
            <person name="Muralishankar V."/>
            <person name="Muruganantham S."/>
            <person name="Sp S."/>
            <person name="Haryani S."/>
            <person name="Lau K.J.X."/>
            <person name="Naqvi N.I."/>
        </authorList>
    </citation>
    <scope>NUCLEOTIDE SEQUENCE [LARGE SCALE GENOMIC DNA]</scope>
    <source>
        <strain evidence="2">GMP-LS</strain>
    </source>
</reference>
<comment type="caution">
    <text evidence="2">The sequence shown here is derived from an EMBL/GenBank/DDBJ whole genome shotgun (WGS) entry which is preliminary data.</text>
</comment>
<keyword evidence="3" id="KW-1185">Reference proteome</keyword>
<dbReference type="PANTHER" id="PTHR24148">
    <property type="entry name" value="ANKYRIN REPEAT DOMAIN-CONTAINING PROTEIN 39 HOMOLOG-RELATED"/>
    <property type="match status" value="1"/>
</dbReference>
<dbReference type="PANTHER" id="PTHR24148:SF64">
    <property type="entry name" value="HETEROKARYON INCOMPATIBILITY DOMAIN-CONTAINING PROTEIN"/>
    <property type="match status" value="1"/>
</dbReference>
<dbReference type="Pfam" id="PF06985">
    <property type="entry name" value="HET"/>
    <property type="match status" value="1"/>
</dbReference>
<organism evidence="2 3">
    <name type="scientific">Xylaria bambusicola</name>
    <dbReference type="NCBI Taxonomy" id="326684"/>
    <lineage>
        <taxon>Eukaryota</taxon>
        <taxon>Fungi</taxon>
        <taxon>Dikarya</taxon>
        <taxon>Ascomycota</taxon>
        <taxon>Pezizomycotina</taxon>
        <taxon>Sordariomycetes</taxon>
        <taxon>Xylariomycetidae</taxon>
        <taxon>Xylariales</taxon>
        <taxon>Xylariaceae</taxon>
        <taxon>Xylaria</taxon>
    </lineage>
</organism>
<feature type="domain" description="Heterokaryon incompatibility" evidence="1">
    <location>
        <begin position="1"/>
        <end position="72"/>
    </location>
</feature>
<evidence type="ECO:0000259" key="1">
    <source>
        <dbReference type="Pfam" id="PF06985"/>
    </source>
</evidence>
<accession>A0AAN7UIR5</accession>
<dbReference type="InterPro" id="IPR010730">
    <property type="entry name" value="HET"/>
</dbReference>
<name>A0AAN7UIR5_9PEZI</name>
<gene>
    <name evidence="2" type="ORF">RRF57_006043</name>
</gene>
<dbReference type="Proteomes" id="UP001305414">
    <property type="component" value="Unassembled WGS sequence"/>
</dbReference>
<evidence type="ECO:0000313" key="2">
    <source>
        <dbReference type="EMBL" id="KAK5630328.1"/>
    </source>
</evidence>
<protein>
    <recommendedName>
        <fullName evidence="1">Heterokaryon incompatibility domain-containing protein</fullName>
    </recommendedName>
</protein>
<evidence type="ECO:0000313" key="3">
    <source>
        <dbReference type="Proteomes" id="UP001305414"/>
    </source>
</evidence>
<sequence length="244" mass="28057">MSRIYTRAESVCIWLGTDDDDSGTAINFIKNEVLELKNFDTICSEKKYTGKWKALMTLMQRPWFSRRWMVQEISLARTASIHCGPATIDWKDFAVAVELFVEVENATHRLSEVMQKDEKFSRVLGWFERVVELGTSLLVQAIGKIFRTQTSVTDFVLNDPINPVQLARGSHAIDPLERRSLLSLQYLVTTMFIFQISEPRDVVYSLLALARDASPSSEKCYPLRPHQLSAYANWFCFLSRSEPF</sequence>